<keyword evidence="7" id="KW-0862">Zinc</keyword>
<dbReference type="SUPFAM" id="SSF57756">
    <property type="entry name" value="Retrovirus zinc finger-like domains"/>
    <property type="match status" value="1"/>
</dbReference>
<feature type="compositionally biased region" description="Polar residues" evidence="9">
    <location>
        <begin position="327"/>
        <end position="342"/>
    </location>
</feature>
<feature type="region of interest" description="Disordered" evidence="9">
    <location>
        <begin position="64"/>
        <end position="85"/>
    </location>
</feature>
<evidence type="ECO:0000259" key="10">
    <source>
        <dbReference type="PROSITE" id="PS50158"/>
    </source>
</evidence>
<dbReference type="PANTHER" id="PTHR46888">
    <property type="entry name" value="ZINC KNUCKLE DOMAINCONTAINING PROTEIN-RELATED"/>
    <property type="match status" value="1"/>
</dbReference>
<feature type="region of interest" description="Disordered" evidence="9">
    <location>
        <begin position="313"/>
        <end position="345"/>
    </location>
</feature>
<dbReference type="GO" id="GO:0003964">
    <property type="term" value="F:RNA-directed DNA polymerase activity"/>
    <property type="evidence" value="ECO:0007669"/>
    <property type="project" value="UniProtKB-KW"/>
</dbReference>
<keyword evidence="7" id="KW-0863">Zinc-finger</keyword>
<dbReference type="GeneID" id="115919394"/>
<dbReference type="Pfam" id="PF17917">
    <property type="entry name" value="RT_RNaseH"/>
    <property type="match status" value="1"/>
</dbReference>
<dbReference type="Proteomes" id="UP000007110">
    <property type="component" value="Unassembled WGS sequence"/>
</dbReference>
<proteinExistence type="predicted"/>
<accession>A0A7M7SSZ6</accession>
<organism evidence="11 12">
    <name type="scientific">Strongylocentrotus purpuratus</name>
    <name type="common">Purple sea urchin</name>
    <dbReference type="NCBI Taxonomy" id="7668"/>
    <lineage>
        <taxon>Eukaryota</taxon>
        <taxon>Metazoa</taxon>
        <taxon>Echinodermata</taxon>
        <taxon>Eleutherozoa</taxon>
        <taxon>Echinozoa</taxon>
        <taxon>Echinoidea</taxon>
        <taxon>Euechinoidea</taxon>
        <taxon>Echinacea</taxon>
        <taxon>Camarodonta</taxon>
        <taxon>Echinidea</taxon>
        <taxon>Strongylocentrotidae</taxon>
        <taxon>Strongylocentrotus</taxon>
    </lineage>
</organism>
<dbReference type="InterPro" id="IPR036875">
    <property type="entry name" value="Znf_CCHC_sf"/>
</dbReference>
<evidence type="ECO:0000256" key="2">
    <source>
        <dbReference type="ARBA" id="ARBA00022695"/>
    </source>
</evidence>
<evidence type="ECO:0000313" key="12">
    <source>
        <dbReference type="Proteomes" id="UP000007110"/>
    </source>
</evidence>
<dbReference type="InterPro" id="IPR003309">
    <property type="entry name" value="SCAN_dom"/>
</dbReference>
<dbReference type="KEGG" id="spu:115919394"/>
<keyword evidence="5" id="KW-0378">Hydrolase</keyword>
<evidence type="ECO:0000256" key="6">
    <source>
        <dbReference type="ARBA" id="ARBA00022918"/>
    </source>
</evidence>
<dbReference type="RefSeq" id="XP_030828922.1">
    <property type="nucleotide sequence ID" value="XM_030973062.1"/>
</dbReference>
<dbReference type="GO" id="GO:0004519">
    <property type="term" value="F:endonuclease activity"/>
    <property type="evidence" value="ECO:0007669"/>
    <property type="project" value="UniProtKB-KW"/>
</dbReference>
<dbReference type="InterPro" id="IPR043502">
    <property type="entry name" value="DNA/RNA_pol_sf"/>
</dbReference>
<dbReference type="PANTHER" id="PTHR46888:SF13">
    <property type="entry name" value="RIBONUCLEASE H"/>
    <property type="match status" value="1"/>
</dbReference>
<dbReference type="PROSITE" id="PS50158">
    <property type="entry name" value="ZF_CCHC"/>
    <property type="match status" value="1"/>
</dbReference>
<dbReference type="EnsemblMetazoa" id="XM_030973062">
    <property type="protein sequence ID" value="XP_030828922"/>
    <property type="gene ID" value="LOC115919394"/>
</dbReference>
<keyword evidence="3" id="KW-0540">Nuclease</keyword>
<evidence type="ECO:0000313" key="11">
    <source>
        <dbReference type="EnsemblMetazoa" id="XP_030828922"/>
    </source>
</evidence>
<keyword evidence="8" id="KW-0175">Coiled coil</keyword>
<keyword evidence="6" id="KW-0695">RNA-directed DNA polymerase</keyword>
<evidence type="ECO:0000256" key="1">
    <source>
        <dbReference type="ARBA" id="ARBA00022679"/>
    </source>
</evidence>
<reference evidence="12" key="1">
    <citation type="submission" date="2015-02" db="EMBL/GenBank/DDBJ databases">
        <title>Genome sequencing for Strongylocentrotus purpuratus.</title>
        <authorList>
            <person name="Murali S."/>
            <person name="Liu Y."/>
            <person name="Vee V."/>
            <person name="English A."/>
            <person name="Wang M."/>
            <person name="Skinner E."/>
            <person name="Han Y."/>
            <person name="Muzny D.M."/>
            <person name="Worley K.C."/>
            <person name="Gibbs R.A."/>
        </authorList>
    </citation>
    <scope>NUCLEOTIDE SEQUENCE</scope>
</reference>
<dbReference type="GO" id="GO:0003676">
    <property type="term" value="F:nucleic acid binding"/>
    <property type="evidence" value="ECO:0007669"/>
    <property type="project" value="InterPro"/>
</dbReference>
<dbReference type="Gene3D" id="1.10.4020.10">
    <property type="entry name" value="DNA breaking-rejoining enzymes"/>
    <property type="match status" value="1"/>
</dbReference>
<keyword evidence="12" id="KW-1185">Reference proteome</keyword>
<dbReference type="InterPro" id="IPR038269">
    <property type="entry name" value="SCAN_sf"/>
</dbReference>
<dbReference type="InterPro" id="IPR001878">
    <property type="entry name" value="Znf_CCHC"/>
</dbReference>
<dbReference type="InParanoid" id="A0A7M7SSZ6"/>
<evidence type="ECO:0000256" key="8">
    <source>
        <dbReference type="SAM" id="Coils"/>
    </source>
</evidence>
<reference evidence="11" key="2">
    <citation type="submission" date="2021-01" db="UniProtKB">
        <authorList>
            <consortium name="EnsemblMetazoa"/>
        </authorList>
    </citation>
    <scope>IDENTIFICATION</scope>
</reference>
<keyword evidence="7" id="KW-0479">Metal-binding</keyword>
<dbReference type="OrthoDB" id="5988270at2759"/>
<dbReference type="Pfam" id="PF02023">
    <property type="entry name" value="SCAN"/>
    <property type="match status" value="1"/>
</dbReference>
<name>A0A7M7SSZ6_STRPU</name>
<dbReference type="OMA" id="KKMEWPE"/>
<evidence type="ECO:0000256" key="3">
    <source>
        <dbReference type="ARBA" id="ARBA00022722"/>
    </source>
</evidence>
<dbReference type="SMART" id="SM00343">
    <property type="entry name" value="ZnF_C2HC"/>
    <property type="match status" value="1"/>
</dbReference>
<dbReference type="GO" id="GO:0016787">
    <property type="term" value="F:hydrolase activity"/>
    <property type="evidence" value="ECO:0007669"/>
    <property type="project" value="UniProtKB-KW"/>
</dbReference>
<dbReference type="SUPFAM" id="SSF47353">
    <property type="entry name" value="Retrovirus capsid dimerization domain-like"/>
    <property type="match status" value="1"/>
</dbReference>
<dbReference type="InterPro" id="IPR041373">
    <property type="entry name" value="RT_RNaseH"/>
</dbReference>
<dbReference type="SUPFAM" id="SSF56672">
    <property type="entry name" value="DNA/RNA polymerases"/>
    <property type="match status" value="1"/>
</dbReference>
<dbReference type="GO" id="GO:0008270">
    <property type="term" value="F:zinc ion binding"/>
    <property type="evidence" value="ECO:0007669"/>
    <property type="project" value="UniProtKB-KW"/>
</dbReference>
<keyword evidence="2" id="KW-0548">Nucleotidyltransferase</keyword>
<keyword evidence="4" id="KW-0255">Endonuclease</keyword>
<feature type="coiled-coil region" evidence="8">
    <location>
        <begin position="90"/>
        <end position="126"/>
    </location>
</feature>
<dbReference type="AlphaFoldDB" id="A0A7M7SSZ6"/>
<evidence type="ECO:0000256" key="4">
    <source>
        <dbReference type="ARBA" id="ARBA00022759"/>
    </source>
</evidence>
<evidence type="ECO:0000256" key="5">
    <source>
        <dbReference type="ARBA" id="ARBA00022801"/>
    </source>
</evidence>
<feature type="domain" description="CCHC-type" evidence="10">
    <location>
        <begin position="355"/>
        <end position="370"/>
    </location>
</feature>
<keyword evidence="1" id="KW-0808">Transferase</keyword>
<evidence type="ECO:0000256" key="9">
    <source>
        <dbReference type="SAM" id="MobiDB-lite"/>
    </source>
</evidence>
<sequence length="760" mass="85147">MADFDIEKFLSQDLTIGRLRQLRKVDLTAVGTKLSVNLTGHKSKAEIVDAITAHAGLSAATAAARADAPTTNDNGGTHNQDKATSDEVDLDLAKIELEERRDRIKAAEHEREMERKRLEFEMMRHNDVTSQGSQSGERDKRLMEAGFSARVKLVPRYDENELDSFFLMFERVAKKMEWPENEWALLIQQVISGKAQSVVSALSYEQAFDYWTMKDAILHSFELIPEAYRQRFRNLRRETGETCVEFAWKKEVSFDQWIRSLKIDATYDSLREIMLIDELKRCMSQEVRTYVNDNVVSDVRKAAMLADGYELTHKGSSSPLTRRRNQSRSPTTQRKSGNTGTNQGSGFGTEGRLLCAYCKKEGHLKTQCPRLKLKENNLEQEITQPSGFVRIAAVDMQKRVMNDHNETKRSDQVRDVGHDEEIDEGFLDFVSYGTVRFSVDDKELPITILRDSGSMKTLLIADASSLDTENFTGKKVLIQDVNDGFKPVPLYNIELSSGLVSGPVTVGIVTKLPMRGISMLLGNDLAGGKVFPSPVVCDIPEVNFEAEKLGSEVPGFSPSCVVTGAQAMKKKEDDRDGDVNLGDTFSRTLEEGQDDQSHATTIFSQPALIEAQNAAEDLKKLCDVALPAGEAEKVSQCYSTKCGVLMSKPVLDAPNFQKPFQLAADASDVGVDVFLLQMDDMGLLEPISYFSKKLNPHQRRCSTIEECLGLVLPVQRFNVYLSNSSEVTVFTDHNPLTLLERFRNENQRLCQRSIISSLMH</sequence>
<protein>
    <recommendedName>
        <fullName evidence="10">CCHC-type domain-containing protein</fullName>
    </recommendedName>
</protein>
<evidence type="ECO:0000256" key="7">
    <source>
        <dbReference type="PROSITE-ProRule" id="PRU00047"/>
    </source>
</evidence>